<feature type="region of interest" description="Disordered" evidence="5">
    <location>
        <begin position="52"/>
        <end position="89"/>
    </location>
</feature>
<dbReference type="Gene3D" id="1.20.58.340">
    <property type="entry name" value="Magnesium transport protein CorA, transmembrane region"/>
    <property type="match status" value="1"/>
</dbReference>
<evidence type="ECO:0000256" key="1">
    <source>
        <dbReference type="ARBA" id="ARBA00004141"/>
    </source>
</evidence>
<evidence type="ECO:0000256" key="4">
    <source>
        <dbReference type="ARBA" id="ARBA00023136"/>
    </source>
</evidence>
<dbReference type="OrthoDB" id="5404969at2759"/>
<dbReference type="Proteomes" id="UP000664203">
    <property type="component" value="Unassembled WGS sequence"/>
</dbReference>
<feature type="region of interest" description="Disordered" evidence="5">
    <location>
        <begin position="400"/>
        <end position="423"/>
    </location>
</feature>
<comment type="subcellular location">
    <subcellularLocation>
        <location evidence="1">Membrane</location>
        <topology evidence="1">Multi-pass membrane protein</topology>
    </subcellularLocation>
</comment>
<dbReference type="GO" id="GO:0046873">
    <property type="term" value="F:metal ion transmembrane transporter activity"/>
    <property type="evidence" value="ECO:0007669"/>
    <property type="project" value="InterPro"/>
</dbReference>
<gene>
    <name evidence="7" type="ORF">ALECFALPRED_001706</name>
</gene>
<dbReference type="AlphaFoldDB" id="A0A8H3FFR1"/>
<evidence type="ECO:0000256" key="6">
    <source>
        <dbReference type="SAM" id="Phobius"/>
    </source>
</evidence>
<dbReference type="InterPro" id="IPR002523">
    <property type="entry name" value="MgTranspt_CorA/ZnTranspt_ZntB"/>
</dbReference>
<keyword evidence="3 6" id="KW-1133">Transmembrane helix</keyword>
<evidence type="ECO:0000313" key="7">
    <source>
        <dbReference type="EMBL" id="CAF9921073.1"/>
    </source>
</evidence>
<comment type="caution">
    <text evidence="7">The sequence shown here is derived from an EMBL/GenBank/DDBJ whole genome shotgun (WGS) entry which is preliminary data.</text>
</comment>
<feature type="transmembrane region" description="Helical" evidence="6">
    <location>
        <begin position="535"/>
        <end position="555"/>
    </location>
</feature>
<evidence type="ECO:0000313" key="8">
    <source>
        <dbReference type="Proteomes" id="UP000664203"/>
    </source>
</evidence>
<name>A0A8H3FFR1_9LECA</name>
<proteinExistence type="predicted"/>
<evidence type="ECO:0000256" key="2">
    <source>
        <dbReference type="ARBA" id="ARBA00022692"/>
    </source>
</evidence>
<dbReference type="EMBL" id="CAJPDR010000142">
    <property type="protein sequence ID" value="CAF9921073.1"/>
    <property type="molecule type" value="Genomic_DNA"/>
</dbReference>
<feature type="transmembrane region" description="Helical" evidence="6">
    <location>
        <begin position="493"/>
        <end position="515"/>
    </location>
</feature>
<keyword evidence="8" id="KW-1185">Reference proteome</keyword>
<accession>A0A8H3FFR1</accession>
<sequence length="565" mass="62623">MSSLITSQNRTTALQELDDNKVLLLWLPHLLLNAIFACSVSVRPVKVHAGCSSQQSDSDMELGSIRPDSTPFLNGEASGPSSLRSSLDSDYYQSQGCDIHIYDDIFSDQSASTASPHRDLEASTWHGGLENRAGLMQHLKKSAQDSMDVGILALLDRNAQKLNQLQQRGRMVQQLIGCGSYIERIKRSQILILGATDVWTWRLYRDRRLAGPHTLVKTLNVGGRPEHFSIERQLSSESHLAPHADMVRWKPGTFVVFNAADQTSNGTLITNFVGPLRLAHEISSIYVSRLLDSHALGSQALGCVWILAFAILRTTAEQLDFAFDIFDPIDSSPQVSGYNPDPIIGILADDNQLNNVPKLGDLPFILEKSNRLARIDRYLAGLEEFQSFFLSVQQLLASEPSPDAGDDDPAFRSTRTRKSARFEASRAREKIQQEQRLCQTYMRQYDALIQLVSRTPYLGIDSKSHSQVISYSTTQITERLDHGREVAEQFGKIGMFLAGLAGIVAPISLLTGFYGMNVKELTQGATGTLFGFWEIGIPVLLVTAICVAFVVLWMMTGSNATRERS</sequence>
<keyword evidence="4 6" id="KW-0472">Membrane</keyword>
<dbReference type="InterPro" id="IPR045863">
    <property type="entry name" value="CorA_TM1_TM2"/>
</dbReference>
<dbReference type="GO" id="GO:0016020">
    <property type="term" value="C:membrane"/>
    <property type="evidence" value="ECO:0007669"/>
    <property type="project" value="UniProtKB-SubCell"/>
</dbReference>
<feature type="compositionally biased region" description="Low complexity" evidence="5">
    <location>
        <begin position="78"/>
        <end position="89"/>
    </location>
</feature>
<organism evidence="7 8">
    <name type="scientific">Alectoria fallacina</name>
    <dbReference type="NCBI Taxonomy" id="1903189"/>
    <lineage>
        <taxon>Eukaryota</taxon>
        <taxon>Fungi</taxon>
        <taxon>Dikarya</taxon>
        <taxon>Ascomycota</taxon>
        <taxon>Pezizomycotina</taxon>
        <taxon>Lecanoromycetes</taxon>
        <taxon>OSLEUM clade</taxon>
        <taxon>Lecanoromycetidae</taxon>
        <taxon>Lecanorales</taxon>
        <taxon>Lecanorineae</taxon>
        <taxon>Parmeliaceae</taxon>
        <taxon>Alectoria</taxon>
    </lineage>
</organism>
<keyword evidence="2 6" id="KW-0812">Transmembrane</keyword>
<evidence type="ECO:0000256" key="5">
    <source>
        <dbReference type="SAM" id="MobiDB-lite"/>
    </source>
</evidence>
<reference evidence="7" key="1">
    <citation type="submission" date="2021-03" db="EMBL/GenBank/DDBJ databases">
        <authorList>
            <person name="Tagirdzhanova G."/>
        </authorList>
    </citation>
    <scope>NUCLEOTIDE SEQUENCE</scope>
</reference>
<evidence type="ECO:0000256" key="3">
    <source>
        <dbReference type="ARBA" id="ARBA00022989"/>
    </source>
</evidence>
<protein>
    <submittedName>
        <fullName evidence="7">Uncharacterized protein</fullName>
    </submittedName>
</protein>
<dbReference type="SUPFAM" id="SSF144083">
    <property type="entry name" value="Magnesium transport protein CorA, transmembrane region"/>
    <property type="match status" value="1"/>
</dbReference>
<dbReference type="Pfam" id="PF01544">
    <property type="entry name" value="CorA"/>
    <property type="match status" value="1"/>
</dbReference>